<dbReference type="SMART" id="SM00797">
    <property type="entry name" value="AHS2"/>
    <property type="match status" value="1"/>
</dbReference>
<keyword evidence="6" id="KW-1185">Reference proteome</keyword>
<organism evidence="5 6">
    <name type="scientific">Caballeronia mineralivorans PML1(12)</name>
    <dbReference type="NCBI Taxonomy" id="908627"/>
    <lineage>
        <taxon>Bacteria</taxon>
        <taxon>Pseudomonadati</taxon>
        <taxon>Pseudomonadota</taxon>
        <taxon>Betaproteobacteria</taxon>
        <taxon>Burkholderiales</taxon>
        <taxon>Burkholderiaceae</taxon>
        <taxon>Caballeronia</taxon>
    </lineage>
</organism>
<comment type="caution">
    <text evidence="5">The sequence shown here is derived from an EMBL/GenBank/DDBJ whole genome shotgun (WGS) entry which is preliminary data.</text>
</comment>
<keyword evidence="2" id="KW-0378">Hydrolase</keyword>
<accession>A0A0J1CWX8</accession>
<evidence type="ECO:0000256" key="1">
    <source>
        <dbReference type="ARBA" id="ARBA00022741"/>
    </source>
</evidence>
<evidence type="ECO:0000313" key="6">
    <source>
        <dbReference type="Proteomes" id="UP000035963"/>
    </source>
</evidence>
<feature type="domain" description="Carboxyltransferase" evidence="4">
    <location>
        <begin position="23"/>
        <end position="315"/>
    </location>
</feature>
<proteinExistence type="predicted"/>
<dbReference type="InterPro" id="IPR029000">
    <property type="entry name" value="Cyclophilin-like_dom_sf"/>
</dbReference>
<reference evidence="5 6" key="1">
    <citation type="journal article" date="2015" name="Genome Announc.">
        <title>Draft Genome Sequence of Burkholderia sp. Strain PML1(12), an Ectomycorrhizosphere-Inhabiting Bacterium with Effective Mineral-Weathering Ability.</title>
        <authorList>
            <person name="Uroz S."/>
            <person name="Oger P."/>
        </authorList>
    </citation>
    <scope>NUCLEOTIDE SEQUENCE [LARGE SCALE GENOMIC DNA]</scope>
    <source>
        <strain evidence="6">PML1(12)</strain>
    </source>
</reference>
<dbReference type="AlphaFoldDB" id="A0A0J1CWX8"/>
<dbReference type="PANTHER" id="PTHR43309:SF5">
    <property type="entry name" value="5-OXOPROLINASE SUBUNIT C"/>
    <property type="match status" value="1"/>
</dbReference>
<evidence type="ECO:0000313" key="5">
    <source>
        <dbReference type="EMBL" id="KLU25065.1"/>
    </source>
</evidence>
<dbReference type="EMBL" id="AEJF01000107">
    <property type="protein sequence ID" value="KLU25065.1"/>
    <property type="molecule type" value="Genomic_DNA"/>
</dbReference>
<dbReference type="PANTHER" id="PTHR43309">
    <property type="entry name" value="5-OXOPROLINASE SUBUNIT C"/>
    <property type="match status" value="1"/>
</dbReference>
<sequence>MMHVDKPGVFSLLQDCGRYGVQRLGVPVNGAMDEWSHRVANLLVGNGKTAATLECTLQGPHLRFDHDTLIAVTGADMEIVIDGVQAPRNRAVLVRRNATLAFGKRTGGARAYLAVRGGFATEPVLGSRSTFVRGAFGGFEGRALRKGDQVPLHPADAGYPELQAALISSGMPFVNGPVFRFQSHAAPMGAWRFITGPQWDAFSDKARQSFTHDVFRIDARSDRMGYRLNGPVLDLKHPLEMVSEAVNFGTIQVPPDGNPIVLMADRQGAGGYPKIGYVISADLPALAQALPGDAVGFLPTTLDEAEQAYLDREDRLEILRAAIRKTLPEALAHDPT</sequence>
<dbReference type="GO" id="GO:0005524">
    <property type="term" value="F:ATP binding"/>
    <property type="evidence" value="ECO:0007669"/>
    <property type="project" value="UniProtKB-KW"/>
</dbReference>
<evidence type="ECO:0000259" key="4">
    <source>
        <dbReference type="SMART" id="SM00797"/>
    </source>
</evidence>
<dbReference type="SUPFAM" id="SSF50891">
    <property type="entry name" value="Cyclophilin-like"/>
    <property type="match status" value="1"/>
</dbReference>
<keyword evidence="1" id="KW-0547">Nucleotide-binding</keyword>
<dbReference type="GO" id="GO:0016787">
    <property type="term" value="F:hydrolase activity"/>
    <property type="evidence" value="ECO:0007669"/>
    <property type="project" value="UniProtKB-KW"/>
</dbReference>
<protein>
    <recommendedName>
        <fullName evidence="4">Carboxyltransferase domain-containing protein</fullName>
    </recommendedName>
</protein>
<dbReference type="InterPro" id="IPR052708">
    <property type="entry name" value="PxpC"/>
</dbReference>
<keyword evidence="3" id="KW-0067">ATP-binding</keyword>
<dbReference type="OrthoDB" id="9768696at2"/>
<dbReference type="PATRIC" id="fig|908627.4.peg.3723"/>
<dbReference type="Proteomes" id="UP000035963">
    <property type="component" value="Unassembled WGS sequence"/>
</dbReference>
<dbReference type="InterPro" id="IPR003778">
    <property type="entry name" value="CT_A_B"/>
</dbReference>
<dbReference type="RefSeq" id="WP_047847772.1">
    <property type="nucleotide sequence ID" value="NZ_AEJF01000107.1"/>
</dbReference>
<dbReference type="Gene3D" id="2.40.100.10">
    <property type="entry name" value="Cyclophilin-like"/>
    <property type="match status" value="1"/>
</dbReference>
<dbReference type="Pfam" id="PF02626">
    <property type="entry name" value="CT_A_B"/>
    <property type="match status" value="1"/>
</dbReference>
<name>A0A0J1CWX8_9BURK</name>
<evidence type="ECO:0000256" key="3">
    <source>
        <dbReference type="ARBA" id="ARBA00022840"/>
    </source>
</evidence>
<dbReference type="NCBIfam" id="TIGR00724">
    <property type="entry name" value="urea_amlyse_rel"/>
    <property type="match status" value="1"/>
</dbReference>
<evidence type="ECO:0000256" key="2">
    <source>
        <dbReference type="ARBA" id="ARBA00022801"/>
    </source>
</evidence>
<gene>
    <name evidence="5" type="ORF">EOS_16645</name>
</gene>